<gene>
    <name evidence="1" type="ORF">V5799_000215</name>
</gene>
<comment type="caution">
    <text evidence="1">The sequence shown here is derived from an EMBL/GenBank/DDBJ whole genome shotgun (WGS) entry which is preliminary data.</text>
</comment>
<keyword evidence="2" id="KW-1185">Reference proteome</keyword>
<evidence type="ECO:0000313" key="1">
    <source>
        <dbReference type="EMBL" id="KAK8757083.1"/>
    </source>
</evidence>
<protein>
    <submittedName>
        <fullName evidence="1">Uncharacterized protein</fullName>
    </submittedName>
</protein>
<reference evidence="1 2" key="1">
    <citation type="journal article" date="2023" name="Arcadia Sci">
        <title>De novo assembly of a long-read Amblyomma americanum tick genome.</title>
        <authorList>
            <person name="Chou S."/>
            <person name="Poskanzer K.E."/>
            <person name="Rollins M."/>
            <person name="Thuy-Boun P.S."/>
        </authorList>
    </citation>
    <scope>NUCLEOTIDE SEQUENCE [LARGE SCALE GENOMIC DNA]</scope>
    <source>
        <strain evidence="1">F_SG_1</strain>
        <tissue evidence="1">Salivary glands</tissue>
    </source>
</reference>
<proteinExistence type="predicted"/>
<dbReference type="EMBL" id="JARKHS020035596">
    <property type="protein sequence ID" value="KAK8757083.1"/>
    <property type="molecule type" value="Genomic_DNA"/>
</dbReference>
<dbReference type="Proteomes" id="UP001321473">
    <property type="component" value="Unassembled WGS sequence"/>
</dbReference>
<evidence type="ECO:0000313" key="2">
    <source>
        <dbReference type="Proteomes" id="UP001321473"/>
    </source>
</evidence>
<organism evidence="1 2">
    <name type="scientific">Amblyomma americanum</name>
    <name type="common">Lone star tick</name>
    <dbReference type="NCBI Taxonomy" id="6943"/>
    <lineage>
        <taxon>Eukaryota</taxon>
        <taxon>Metazoa</taxon>
        <taxon>Ecdysozoa</taxon>
        <taxon>Arthropoda</taxon>
        <taxon>Chelicerata</taxon>
        <taxon>Arachnida</taxon>
        <taxon>Acari</taxon>
        <taxon>Parasitiformes</taxon>
        <taxon>Ixodida</taxon>
        <taxon>Ixodoidea</taxon>
        <taxon>Ixodidae</taxon>
        <taxon>Amblyomminae</taxon>
        <taxon>Amblyomma</taxon>
    </lineage>
</organism>
<accession>A0AAQ4D3P3</accession>
<sequence>MDLDNMVDAVVKKLPSEYLNPNLKVDKVIPGLTVGRMAYTGLDKLKTYGPVLPYCRDGLRLVQVDLATRDEELAAAMPWEYCGGKKGELGSRASGRVTVTFKVM</sequence>
<name>A0AAQ4D3P3_AMBAM</name>
<dbReference type="AlphaFoldDB" id="A0AAQ4D3P3"/>